<sequence>MVVTVVAQRKPLITDCSAKADILAADEEKGALSSRTRCPFGANSPKACHLDRRERSSMFEHRPNAQDLSLRSR</sequence>
<feature type="region of interest" description="Disordered" evidence="1">
    <location>
        <begin position="52"/>
        <end position="73"/>
    </location>
</feature>
<protein>
    <submittedName>
        <fullName evidence="2">Uncharacterized protein</fullName>
    </submittedName>
</protein>
<proteinExistence type="predicted"/>
<accession>A0A450YAQ1</accession>
<dbReference type="AlphaFoldDB" id="A0A450YAQ1"/>
<feature type="compositionally biased region" description="Basic and acidic residues" evidence="1">
    <location>
        <begin position="52"/>
        <end position="64"/>
    </location>
</feature>
<name>A0A450YAQ1_9GAMM</name>
<reference evidence="2" key="1">
    <citation type="submission" date="2019-02" db="EMBL/GenBank/DDBJ databases">
        <authorList>
            <person name="Gruber-Vodicka R. H."/>
            <person name="Seah K. B. B."/>
        </authorList>
    </citation>
    <scope>NUCLEOTIDE SEQUENCE</scope>
    <source>
        <strain evidence="2">BECK_BZ123</strain>
    </source>
</reference>
<organism evidence="2">
    <name type="scientific">Candidatus Kentrum sp. TC</name>
    <dbReference type="NCBI Taxonomy" id="2126339"/>
    <lineage>
        <taxon>Bacteria</taxon>
        <taxon>Pseudomonadati</taxon>
        <taxon>Pseudomonadota</taxon>
        <taxon>Gammaproteobacteria</taxon>
        <taxon>Candidatus Kentrum</taxon>
    </lineage>
</organism>
<gene>
    <name evidence="2" type="ORF">BECKTC1821D_GA0114238_100516</name>
</gene>
<evidence type="ECO:0000256" key="1">
    <source>
        <dbReference type="SAM" id="MobiDB-lite"/>
    </source>
</evidence>
<dbReference type="EMBL" id="CAADFS010000005">
    <property type="protein sequence ID" value="VFK38638.1"/>
    <property type="molecule type" value="Genomic_DNA"/>
</dbReference>
<evidence type="ECO:0000313" key="2">
    <source>
        <dbReference type="EMBL" id="VFK38638.1"/>
    </source>
</evidence>